<dbReference type="EMBL" id="JADJMH010000016">
    <property type="protein sequence ID" value="MBK7676180.1"/>
    <property type="molecule type" value="Genomic_DNA"/>
</dbReference>
<reference evidence="1 2" key="1">
    <citation type="submission" date="2020-10" db="EMBL/GenBank/DDBJ databases">
        <title>Connecting structure to function with the recovery of over 1000 high-quality activated sludge metagenome-assembled genomes encoding full-length rRNA genes using long-read sequencing.</title>
        <authorList>
            <person name="Singleton C.M."/>
            <person name="Petriglieri F."/>
            <person name="Kristensen J.M."/>
            <person name="Kirkegaard R.H."/>
            <person name="Michaelsen T.Y."/>
            <person name="Andersen M.H."/>
            <person name="Karst S.M."/>
            <person name="Dueholm M.S."/>
            <person name="Nielsen P.H."/>
            <person name="Albertsen M."/>
        </authorList>
    </citation>
    <scope>NUCLEOTIDE SEQUENCE [LARGE SCALE GENOMIC DNA]</scope>
    <source>
        <strain evidence="1">EsbW_18-Q3-R4-48_BATAC.285</strain>
    </source>
</reference>
<protein>
    <submittedName>
        <fullName evidence="1">Uncharacterized protein</fullName>
    </submittedName>
</protein>
<sequence length="110" mass="12198">MTKPPEYVPATQEQLDELLALARPTFPAPQYELLSQVLATLVLVMQALRNVKTSLTRFRKLLFGASTESKHKLHHPALAPPMQMSDALACNFVSEFATIIGNHARQGELT</sequence>
<accession>A0A935PZC3</accession>
<dbReference type="AlphaFoldDB" id="A0A935PZC3"/>
<evidence type="ECO:0000313" key="1">
    <source>
        <dbReference type="EMBL" id="MBK7676180.1"/>
    </source>
</evidence>
<proteinExistence type="predicted"/>
<dbReference type="Proteomes" id="UP000697998">
    <property type="component" value="Unassembled WGS sequence"/>
</dbReference>
<gene>
    <name evidence="1" type="ORF">IPJ27_16290</name>
</gene>
<evidence type="ECO:0000313" key="2">
    <source>
        <dbReference type="Proteomes" id="UP000697998"/>
    </source>
</evidence>
<name>A0A935PZC3_9PROT</name>
<comment type="caution">
    <text evidence="1">The sequence shown here is derived from an EMBL/GenBank/DDBJ whole genome shotgun (WGS) entry which is preliminary data.</text>
</comment>
<organism evidence="1 2">
    <name type="scientific">Candidatus Accumulibacter proximus</name>
    <dbReference type="NCBI Taxonomy" id="2954385"/>
    <lineage>
        <taxon>Bacteria</taxon>
        <taxon>Pseudomonadati</taxon>
        <taxon>Pseudomonadota</taxon>
        <taxon>Betaproteobacteria</taxon>
        <taxon>Candidatus Accumulibacter</taxon>
    </lineage>
</organism>